<proteinExistence type="predicted"/>
<dbReference type="GO" id="GO:0006355">
    <property type="term" value="P:regulation of DNA-templated transcription"/>
    <property type="evidence" value="ECO:0007669"/>
    <property type="project" value="InterPro"/>
</dbReference>
<evidence type="ECO:0000313" key="8">
    <source>
        <dbReference type="EMBL" id="PWA94954.1"/>
    </source>
</evidence>
<evidence type="ECO:0000256" key="1">
    <source>
        <dbReference type="ARBA" id="ARBA00023015"/>
    </source>
</evidence>
<evidence type="ECO:0000313" key="9">
    <source>
        <dbReference type="Proteomes" id="UP000245207"/>
    </source>
</evidence>
<evidence type="ECO:0000259" key="7">
    <source>
        <dbReference type="PROSITE" id="PS51005"/>
    </source>
</evidence>
<dbReference type="AlphaFoldDB" id="A0A2U1QAC1"/>
<dbReference type="SUPFAM" id="SSF101941">
    <property type="entry name" value="NAC domain"/>
    <property type="match status" value="1"/>
</dbReference>
<keyword evidence="2" id="KW-0238">DNA-binding</keyword>
<dbReference type="GO" id="GO:0004435">
    <property type="term" value="F:phosphatidylinositol-4,5-bisphosphate phospholipase C activity"/>
    <property type="evidence" value="ECO:0007669"/>
    <property type="project" value="InterPro"/>
</dbReference>
<dbReference type="STRING" id="35608.A0A2U1QAC1"/>
<comment type="caution">
    <text evidence="8">The sequence shown here is derived from an EMBL/GenBank/DDBJ whole genome shotgun (WGS) entry which is preliminary data.</text>
</comment>
<keyword evidence="1" id="KW-0805">Transcription regulation</keyword>
<feature type="region of interest" description="Disordered" evidence="5">
    <location>
        <begin position="626"/>
        <end position="645"/>
    </location>
</feature>
<evidence type="ECO:0000256" key="4">
    <source>
        <dbReference type="ARBA" id="ARBA00023242"/>
    </source>
</evidence>
<dbReference type="InterPro" id="IPR036093">
    <property type="entry name" value="NAC_dom_sf"/>
</dbReference>
<feature type="domain" description="NAC" evidence="7">
    <location>
        <begin position="94"/>
        <end position="247"/>
    </location>
</feature>
<dbReference type="Proteomes" id="UP000245207">
    <property type="component" value="Unassembled WGS sequence"/>
</dbReference>
<feature type="compositionally biased region" description="Basic and acidic residues" evidence="5">
    <location>
        <begin position="13"/>
        <end position="24"/>
    </location>
</feature>
<dbReference type="Gene3D" id="2.170.150.80">
    <property type="entry name" value="NAC domain"/>
    <property type="match status" value="1"/>
</dbReference>
<evidence type="ECO:0000256" key="3">
    <source>
        <dbReference type="ARBA" id="ARBA00023163"/>
    </source>
</evidence>
<dbReference type="Pfam" id="PF02365">
    <property type="entry name" value="NAM"/>
    <property type="match status" value="1"/>
</dbReference>
<dbReference type="GO" id="GO:0003677">
    <property type="term" value="F:DNA binding"/>
    <property type="evidence" value="ECO:0007669"/>
    <property type="project" value="UniProtKB-KW"/>
</dbReference>
<dbReference type="GO" id="GO:0035556">
    <property type="term" value="P:intracellular signal transduction"/>
    <property type="evidence" value="ECO:0007669"/>
    <property type="project" value="InterPro"/>
</dbReference>
<dbReference type="OrthoDB" id="1727057at2759"/>
<gene>
    <name evidence="8" type="ORF">CTI12_AA054550</name>
</gene>
<evidence type="ECO:0000256" key="5">
    <source>
        <dbReference type="SAM" id="MobiDB-lite"/>
    </source>
</evidence>
<sequence length="645" mass="73715">MNPETNENNIMDANEHADNIDNHDNNQRKRKALETLNDSVNQNHQAQVQLQYAPEIGHIQAQQQLASTSYNNGHCQCGMVAMNDAIDSLYLDSLPIGYRFEPTDLELIRHYLLKKIRNENLPKNKISTVKIYEDHPKDIVGNYPQAKEGEWYFFTSRDRKYPNGKRPNRRAGLGYWKATGPDKVIRHKGMKIGGKKSLVYYEGHSPDGTKTNWMMHEYVVEGYERKRAAGNKDMMLNDYVLCKIYNKHGRGKEIKEEDDSDENLGDGLNRNLTAKLPVENGVTEAHQHAPDTNPAKFHVENNMGVQHSSHNSNHTINQVEHNLQNLYPNQHMNPSVENGEKGVQRQFVVPDQRASSHLDAHPTNFQVANNMPVQHWNHASHQVETNLTTMDTNQRMNPGVENRVKEVNRHITVPDQHMRVVSNQVQYSNQNTNRATHHVVNNFPTIDSHQHMNPNVGNGTEKVQRQVRVPDQQHRSITHLDGNPIIFNHVANYNRIVYNQNMGLPNSHVPTNMRPPRPVQMINSPRMKSQMVNHSHQIGFNQHKQLLSNCSPNVPPSWSPHPPPAHNVHVKPEIHGFVAPPQVQAAPTAFQEGNDSDEPVDVNTFVESMWNKDANDVLLTFDEDFQFDTDESGKHEAPKDEDKKN</sequence>
<feature type="domain" description="PI-PLC Y-box" evidence="6">
    <location>
        <begin position="340"/>
        <end position="400"/>
    </location>
</feature>
<dbReference type="GO" id="GO:0006629">
    <property type="term" value="P:lipid metabolic process"/>
    <property type="evidence" value="ECO:0007669"/>
    <property type="project" value="InterPro"/>
</dbReference>
<feature type="compositionally biased region" description="Basic and acidic residues" evidence="5">
    <location>
        <begin position="631"/>
        <end position="645"/>
    </location>
</feature>
<keyword evidence="3" id="KW-0804">Transcription</keyword>
<keyword evidence="4" id="KW-0539">Nucleus</keyword>
<dbReference type="EMBL" id="PKPP01000275">
    <property type="protein sequence ID" value="PWA94954.1"/>
    <property type="molecule type" value="Genomic_DNA"/>
</dbReference>
<dbReference type="PANTHER" id="PTHR31719:SF213">
    <property type="entry name" value="NAC DOMAIN-CONTAINING PROTEIN"/>
    <property type="match status" value="1"/>
</dbReference>
<protein>
    <submittedName>
        <fullName evidence="8">NAC domain-containing protein</fullName>
    </submittedName>
</protein>
<reference evidence="8 9" key="1">
    <citation type="journal article" date="2018" name="Mol. Plant">
        <title>The genome of Artemisia annua provides insight into the evolution of Asteraceae family and artemisinin biosynthesis.</title>
        <authorList>
            <person name="Shen Q."/>
            <person name="Zhang L."/>
            <person name="Liao Z."/>
            <person name="Wang S."/>
            <person name="Yan T."/>
            <person name="Shi P."/>
            <person name="Liu M."/>
            <person name="Fu X."/>
            <person name="Pan Q."/>
            <person name="Wang Y."/>
            <person name="Lv Z."/>
            <person name="Lu X."/>
            <person name="Zhang F."/>
            <person name="Jiang W."/>
            <person name="Ma Y."/>
            <person name="Chen M."/>
            <person name="Hao X."/>
            <person name="Li L."/>
            <person name="Tang Y."/>
            <person name="Lv G."/>
            <person name="Zhou Y."/>
            <person name="Sun X."/>
            <person name="Brodelius P.E."/>
            <person name="Rose J.K.C."/>
            <person name="Tang K."/>
        </authorList>
    </citation>
    <scope>NUCLEOTIDE SEQUENCE [LARGE SCALE GENOMIC DNA]</scope>
    <source>
        <strain evidence="9">cv. Huhao1</strain>
        <tissue evidence="8">Leaf</tissue>
    </source>
</reference>
<keyword evidence="9" id="KW-1185">Reference proteome</keyword>
<feature type="region of interest" description="Disordered" evidence="5">
    <location>
        <begin position="1"/>
        <end position="24"/>
    </location>
</feature>
<feature type="compositionally biased region" description="Polar residues" evidence="5">
    <location>
        <begin position="1"/>
        <end position="11"/>
    </location>
</feature>
<organism evidence="8 9">
    <name type="scientific">Artemisia annua</name>
    <name type="common">Sweet wormwood</name>
    <dbReference type="NCBI Taxonomy" id="35608"/>
    <lineage>
        <taxon>Eukaryota</taxon>
        <taxon>Viridiplantae</taxon>
        <taxon>Streptophyta</taxon>
        <taxon>Embryophyta</taxon>
        <taxon>Tracheophyta</taxon>
        <taxon>Spermatophyta</taxon>
        <taxon>Magnoliopsida</taxon>
        <taxon>eudicotyledons</taxon>
        <taxon>Gunneridae</taxon>
        <taxon>Pentapetalae</taxon>
        <taxon>asterids</taxon>
        <taxon>campanulids</taxon>
        <taxon>Asterales</taxon>
        <taxon>Asteraceae</taxon>
        <taxon>Asteroideae</taxon>
        <taxon>Anthemideae</taxon>
        <taxon>Artemisiinae</taxon>
        <taxon>Artemisia</taxon>
    </lineage>
</organism>
<dbReference type="PANTHER" id="PTHR31719">
    <property type="entry name" value="NAC TRANSCRIPTION FACTOR 56"/>
    <property type="match status" value="1"/>
</dbReference>
<dbReference type="PROSITE" id="PS50008">
    <property type="entry name" value="PIPLC_Y_DOMAIN"/>
    <property type="match status" value="1"/>
</dbReference>
<evidence type="ECO:0000259" key="6">
    <source>
        <dbReference type="PROSITE" id="PS50008"/>
    </source>
</evidence>
<accession>A0A2U1QAC1</accession>
<name>A0A2U1QAC1_ARTAN</name>
<dbReference type="InterPro" id="IPR001711">
    <property type="entry name" value="PLipase_C_Pinositol-sp_Y"/>
</dbReference>
<dbReference type="PROSITE" id="PS51005">
    <property type="entry name" value="NAC"/>
    <property type="match status" value="1"/>
</dbReference>
<evidence type="ECO:0000256" key="2">
    <source>
        <dbReference type="ARBA" id="ARBA00023125"/>
    </source>
</evidence>
<dbReference type="InterPro" id="IPR003441">
    <property type="entry name" value="NAC-dom"/>
</dbReference>